<evidence type="ECO:0000313" key="3">
    <source>
        <dbReference type="Proteomes" id="UP000218209"/>
    </source>
</evidence>
<proteinExistence type="predicted"/>
<name>A0A1X6PB41_PORUM</name>
<feature type="region of interest" description="Disordered" evidence="1">
    <location>
        <begin position="1"/>
        <end position="21"/>
    </location>
</feature>
<protein>
    <submittedName>
        <fullName evidence="2">Uncharacterized protein</fullName>
    </submittedName>
</protein>
<organism evidence="2 3">
    <name type="scientific">Porphyra umbilicalis</name>
    <name type="common">Purple laver</name>
    <name type="synonym">Red alga</name>
    <dbReference type="NCBI Taxonomy" id="2786"/>
    <lineage>
        <taxon>Eukaryota</taxon>
        <taxon>Rhodophyta</taxon>
        <taxon>Bangiophyceae</taxon>
        <taxon>Bangiales</taxon>
        <taxon>Bangiaceae</taxon>
        <taxon>Porphyra</taxon>
    </lineage>
</organism>
<dbReference type="EMBL" id="KV918821">
    <property type="protein sequence ID" value="OSX78101.1"/>
    <property type="molecule type" value="Genomic_DNA"/>
</dbReference>
<dbReference type="Proteomes" id="UP000218209">
    <property type="component" value="Unassembled WGS sequence"/>
</dbReference>
<dbReference type="AlphaFoldDB" id="A0A1X6PB41"/>
<gene>
    <name evidence="2" type="ORF">BU14_0121s0029</name>
</gene>
<sequence>MVGARRNIPPPSARGGGGAGAKGAAAAAAAASGADAPLTPAVAAAIEAASGRSTSDVAALQVRLAAADAALAAGAAAPLATTTAAGRGRDAAAAATAAADAARTCFRFGGPLFDGHADAGGGERAAAVVMGDAPSARGAASPAGEAGLSLDSDLDGEMAWAGYTTPPQVAVRVTVADRRGGPFGPTRRSGTKYQVSDRES</sequence>
<feature type="region of interest" description="Disordered" evidence="1">
    <location>
        <begin position="177"/>
        <end position="200"/>
    </location>
</feature>
<keyword evidence="3" id="KW-1185">Reference proteome</keyword>
<reference evidence="2 3" key="1">
    <citation type="submission" date="2017-03" db="EMBL/GenBank/DDBJ databases">
        <title>WGS assembly of Porphyra umbilicalis.</title>
        <authorList>
            <person name="Brawley S.H."/>
            <person name="Blouin N.A."/>
            <person name="Ficko-Blean E."/>
            <person name="Wheeler G.L."/>
            <person name="Lohr M."/>
            <person name="Goodson H.V."/>
            <person name="Jenkins J.W."/>
            <person name="Blaby-Haas C.E."/>
            <person name="Helliwell K.E."/>
            <person name="Chan C."/>
            <person name="Marriage T."/>
            <person name="Bhattacharya D."/>
            <person name="Klein A.S."/>
            <person name="Badis Y."/>
            <person name="Brodie J."/>
            <person name="Cao Y."/>
            <person name="Collen J."/>
            <person name="Dittami S.M."/>
            <person name="Gachon C.M."/>
            <person name="Green B.R."/>
            <person name="Karpowicz S."/>
            <person name="Kim J.W."/>
            <person name="Kudahl U."/>
            <person name="Lin S."/>
            <person name="Michel G."/>
            <person name="Mittag M."/>
            <person name="Olson B.J."/>
            <person name="Pangilinan J."/>
            <person name="Peng Y."/>
            <person name="Qiu H."/>
            <person name="Shu S."/>
            <person name="Singer J.T."/>
            <person name="Smith A.G."/>
            <person name="Sprecher B.N."/>
            <person name="Wagner V."/>
            <person name="Wang W."/>
            <person name="Wang Z.-Y."/>
            <person name="Yan J."/>
            <person name="Yarish C."/>
            <person name="Zoeuner-Riek S."/>
            <person name="Zhuang Y."/>
            <person name="Zou Y."/>
            <person name="Lindquist E.A."/>
            <person name="Grimwood J."/>
            <person name="Barry K."/>
            <person name="Rokhsar D.S."/>
            <person name="Schmutz J."/>
            <person name="Stiller J.W."/>
            <person name="Grossman A.R."/>
            <person name="Prochnik S.E."/>
        </authorList>
    </citation>
    <scope>NUCLEOTIDE SEQUENCE [LARGE SCALE GENOMIC DNA]</scope>
    <source>
        <strain evidence="2">4086291</strain>
    </source>
</reference>
<evidence type="ECO:0000313" key="2">
    <source>
        <dbReference type="EMBL" id="OSX78101.1"/>
    </source>
</evidence>
<accession>A0A1X6PB41</accession>
<evidence type="ECO:0000256" key="1">
    <source>
        <dbReference type="SAM" id="MobiDB-lite"/>
    </source>
</evidence>